<evidence type="ECO:0000256" key="2">
    <source>
        <dbReference type="SAM" id="Phobius"/>
    </source>
</evidence>
<accession>A0ABU3DX36</accession>
<dbReference type="InterPro" id="IPR011053">
    <property type="entry name" value="Single_hybrid_motif"/>
</dbReference>
<dbReference type="EMBL" id="JAVRHN010000012">
    <property type="protein sequence ID" value="MDT0687627.1"/>
    <property type="molecule type" value="Genomic_DNA"/>
</dbReference>
<dbReference type="PRINTS" id="PR01490">
    <property type="entry name" value="RTXTOXIND"/>
</dbReference>
<comment type="caution">
    <text evidence="3">The sequence shown here is derived from an EMBL/GenBank/DDBJ whole genome shotgun (WGS) entry which is preliminary data.</text>
</comment>
<keyword evidence="2" id="KW-1133">Transmembrane helix</keyword>
<name>A0ABU3DX36_9FLAO</name>
<evidence type="ECO:0000256" key="1">
    <source>
        <dbReference type="SAM" id="Coils"/>
    </source>
</evidence>
<gene>
    <name evidence="3" type="ORF">RM541_14755</name>
</gene>
<keyword evidence="4" id="KW-1185">Reference proteome</keyword>
<organism evidence="3 4">
    <name type="scientific">Autumnicola psychrophila</name>
    <dbReference type="NCBI Taxonomy" id="3075592"/>
    <lineage>
        <taxon>Bacteria</taxon>
        <taxon>Pseudomonadati</taxon>
        <taxon>Bacteroidota</taxon>
        <taxon>Flavobacteriia</taxon>
        <taxon>Flavobacteriales</taxon>
        <taxon>Flavobacteriaceae</taxon>
        <taxon>Autumnicola</taxon>
    </lineage>
</organism>
<dbReference type="InterPro" id="IPR050739">
    <property type="entry name" value="MFP"/>
</dbReference>
<keyword evidence="1" id="KW-0175">Coiled coil</keyword>
<dbReference type="SUPFAM" id="SSF51230">
    <property type="entry name" value="Single hybrid motif"/>
    <property type="match status" value="1"/>
</dbReference>
<dbReference type="Gene3D" id="2.40.50.100">
    <property type="match status" value="1"/>
</dbReference>
<evidence type="ECO:0000313" key="3">
    <source>
        <dbReference type="EMBL" id="MDT0687627.1"/>
    </source>
</evidence>
<reference evidence="3 4" key="1">
    <citation type="submission" date="2023-09" db="EMBL/GenBank/DDBJ databases">
        <authorList>
            <person name="Rey-Velasco X."/>
        </authorList>
    </citation>
    <scope>NUCLEOTIDE SEQUENCE [LARGE SCALE GENOMIC DNA]</scope>
    <source>
        <strain evidence="3 4">F225</strain>
    </source>
</reference>
<feature type="coiled-coil region" evidence="1">
    <location>
        <begin position="136"/>
        <end position="174"/>
    </location>
</feature>
<feature type="transmembrane region" description="Helical" evidence="2">
    <location>
        <begin position="32"/>
        <end position="52"/>
    </location>
</feature>
<dbReference type="PANTHER" id="PTHR30386">
    <property type="entry name" value="MEMBRANE FUSION SUBUNIT OF EMRAB-TOLC MULTIDRUG EFFLUX PUMP"/>
    <property type="match status" value="1"/>
</dbReference>
<dbReference type="PANTHER" id="PTHR30386:SF27">
    <property type="entry name" value="MEMBRANE FUSION PROTEIN (MFP) FAMILY PROTEIN"/>
    <property type="match status" value="1"/>
</dbReference>
<keyword evidence="2" id="KW-0472">Membrane</keyword>
<dbReference type="RefSeq" id="WP_311500900.1">
    <property type="nucleotide sequence ID" value="NZ_JAVRHN010000012.1"/>
</dbReference>
<evidence type="ECO:0000313" key="4">
    <source>
        <dbReference type="Proteomes" id="UP001253848"/>
    </source>
</evidence>
<keyword evidence="2" id="KW-0812">Transmembrane</keyword>
<feature type="coiled-coil region" evidence="1">
    <location>
        <begin position="206"/>
        <end position="279"/>
    </location>
</feature>
<sequence>MLNISKDKLNRRVDISEYKSVKYAFHKTKYDLFNKILLGFIIFIVLVMFLPWTQNVSGSGYVTTLSPEHRPQTIQSAIPGRIEEWFVEEGEFVNEGDTILHISEVKSEYFDPLLVERTGNQIEAKTGSVNSYGGKIIALRAQIAALQNELALKLKQANNKLRQARLKVESDSIDLEAARTNLNIAETQYARTVQLQEEGLKALPDVEEKRLKLQETQAKLISQQNKLLASENEVINAQLEINRIEAEYVNKIAKAESDLNTARSNQLDAEAQVSKLESDYSNYVIRGQMNYILAPQSGYITKALRAGIGETFKEGERLVGIMPSDFQLAVETYIDPLDIPLIHIGEEVRVQFDGWPSIVFSGWENLSYGTYGARVVAIESFISDNGKYRVLLAPDPNDHPWPDALRVGSGATTIALLEEVPIWYEIWRNLNGFPPNYYQPEGSSQANKEKK</sequence>
<dbReference type="Proteomes" id="UP001253848">
    <property type="component" value="Unassembled WGS sequence"/>
</dbReference>
<protein>
    <submittedName>
        <fullName evidence="3">HlyD family efflux transporter periplasmic adaptor subunit</fullName>
    </submittedName>
</protein>
<proteinExistence type="predicted"/>